<dbReference type="PANTHER" id="PTHR24305">
    <property type="entry name" value="CYTOCHROME P450"/>
    <property type="match status" value="1"/>
</dbReference>
<dbReference type="CDD" id="cd11058">
    <property type="entry name" value="CYP60B-like"/>
    <property type="match status" value="1"/>
</dbReference>
<accession>A0A317WPV9</accession>
<dbReference type="FunFam" id="1.10.630.10:FF:000047">
    <property type="entry name" value="Cytochrome P450 monooxygenase"/>
    <property type="match status" value="1"/>
</dbReference>
<evidence type="ECO:0000256" key="3">
    <source>
        <dbReference type="ARBA" id="ARBA00022617"/>
    </source>
</evidence>
<proteinExistence type="inferred from homology"/>
<protein>
    <submittedName>
        <fullName evidence="11">Benzoate 4-monooxygenase cytochrome P450</fullName>
    </submittedName>
</protein>
<dbReference type="InterPro" id="IPR001128">
    <property type="entry name" value="Cyt_P450"/>
</dbReference>
<evidence type="ECO:0000313" key="11">
    <source>
        <dbReference type="EMBL" id="PWY88534.1"/>
    </source>
</evidence>
<evidence type="ECO:0000256" key="8">
    <source>
        <dbReference type="PIRSR" id="PIRSR602401-1"/>
    </source>
</evidence>
<reference evidence="11 12" key="1">
    <citation type="submission" date="2016-12" db="EMBL/GenBank/DDBJ databases">
        <title>The genomes of Aspergillus section Nigri reveals drivers in fungal speciation.</title>
        <authorList>
            <consortium name="DOE Joint Genome Institute"/>
            <person name="Vesth T.C."/>
            <person name="Nybo J."/>
            <person name="Theobald S."/>
            <person name="Brandl J."/>
            <person name="Frisvad J.C."/>
            <person name="Nielsen K.F."/>
            <person name="Lyhne E.K."/>
            <person name="Kogle M.E."/>
            <person name="Kuo A."/>
            <person name="Riley R."/>
            <person name="Clum A."/>
            <person name="Nolan M."/>
            <person name="Lipzen A."/>
            <person name="Salamov A."/>
            <person name="Henrissat B."/>
            <person name="Wiebenga A."/>
            <person name="De Vries R.P."/>
            <person name="Grigoriev I.V."/>
            <person name="Mortensen U.H."/>
            <person name="Andersen M.R."/>
            <person name="Baker S.E."/>
        </authorList>
    </citation>
    <scope>NUCLEOTIDE SEQUENCE [LARGE SCALE GENOMIC DNA]</scope>
    <source>
        <strain evidence="11 12">CBS 117.55</strain>
    </source>
</reference>
<dbReference type="InterPro" id="IPR002401">
    <property type="entry name" value="Cyt_P450_E_grp-I"/>
</dbReference>
<evidence type="ECO:0000313" key="12">
    <source>
        <dbReference type="Proteomes" id="UP000247233"/>
    </source>
</evidence>
<sequence length="509" mass="58250">MLSLDHSLGVWETRLPILCALIVVLTLVVSLAVGAYRLAFHPLRRYPGPWIAALSDLPYLYWTWAGTLQFKIKDFHDRYGEVIRIGPNSLTYRSPQVWREIYGTQRRFPKDPSFYVPTPSGPTIVGANDADHSRIRRLLVNSFADKALREQEALIHAHVDLLMETLRAEVSASRQTVDMAQWFEFVTFDITGDLAFGESFDCVKSKQYHPWVSIVYPSMKSAEFERSLLVYPVLTPLVKLLLPRRLVQMRRDHWHMSNEKLQRRLATQTDRKDFLTYILRHNDERGMSHSEIEANAGILIIAGSQTTSTLLSGCIFHLFQNPAAYRRLTEEIRGGFECADQITFQSVAKLPYLCAVIEETLRVYPPVPAIFPRLVPTGGAVLNGEHVPEGVSVSVAHYSTYRSRTNFAEPDSFLPERWLDEEDPGWNTKFAADRREALQPFSYGSRNCIGQRLAYAQARTILAKFLWNFDVSLDPQSLAWTDQLSFSIWERLPLIVRLTTVSRDQPEIS</sequence>
<evidence type="ECO:0000256" key="10">
    <source>
        <dbReference type="SAM" id="Phobius"/>
    </source>
</evidence>
<dbReference type="InterPro" id="IPR050121">
    <property type="entry name" value="Cytochrome_P450_monoxygenase"/>
</dbReference>
<dbReference type="GO" id="GO:0020037">
    <property type="term" value="F:heme binding"/>
    <property type="evidence" value="ECO:0007669"/>
    <property type="project" value="InterPro"/>
</dbReference>
<dbReference type="InterPro" id="IPR017972">
    <property type="entry name" value="Cyt_P450_CS"/>
</dbReference>
<evidence type="ECO:0000256" key="5">
    <source>
        <dbReference type="ARBA" id="ARBA00023002"/>
    </source>
</evidence>
<dbReference type="STRING" id="1448321.A0A317WPV9"/>
<evidence type="ECO:0000256" key="2">
    <source>
        <dbReference type="ARBA" id="ARBA00010617"/>
    </source>
</evidence>
<dbReference type="GO" id="GO:0005506">
    <property type="term" value="F:iron ion binding"/>
    <property type="evidence" value="ECO:0007669"/>
    <property type="project" value="InterPro"/>
</dbReference>
<keyword evidence="12" id="KW-1185">Reference proteome</keyword>
<gene>
    <name evidence="11" type="ORF">BO70DRAFT_427299</name>
</gene>
<dbReference type="VEuPathDB" id="FungiDB:BO70DRAFT_427299"/>
<feature type="binding site" description="axial binding residue" evidence="8">
    <location>
        <position position="448"/>
    </location>
    <ligand>
        <name>heme</name>
        <dbReference type="ChEBI" id="CHEBI:30413"/>
    </ligand>
    <ligandPart>
        <name>Fe</name>
        <dbReference type="ChEBI" id="CHEBI:18248"/>
    </ligandPart>
</feature>
<dbReference type="Proteomes" id="UP000247233">
    <property type="component" value="Unassembled WGS sequence"/>
</dbReference>
<dbReference type="Pfam" id="PF00067">
    <property type="entry name" value="p450"/>
    <property type="match status" value="1"/>
</dbReference>
<dbReference type="PANTHER" id="PTHR24305:SF210">
    <property type="entry name" value="CYTOCHROME P450 MONOOXYGENASE ASQL-RELATED"/>
    <property type="match status" value="1"/>
</dbReference>
<dbReference type="GeneID" id="37070111"/>
<dbReference type="EMBL" id="MSFL01000005">
    <property type="protein sequence ID" value="PWY88534.1"/>
    <property type="molecule type" value="Genomic_DNA"/>
</dbReference>
<dbReference type="PRINTS" id="PR00385">
    <property type="entry name" value="P450"/>
</dbReference>
<evidence type="ECO:0000256" key="9">
    <source>
        <dbReference type="RuleBase" id="RU000461"/>
    </source>
</evidence>
<dbReference type="GO" id="GO:0016705">
    <property type="term" value="F:oxidoreductase activity, acting on paired donors, with incorporation or reduction of molecular oxygen"/>
    <property type="evidence" value="ECO:0007669"/>
    <property type="project" value="InterPro"/>
</dbReference>
<evidence type="ECO:0000256" key="1">
    <source>
        <dbReference type="ARBA" id="ARBA00001971"/>
    </source>
</evidence>
<keyword evidence="7 9" id="KW-0503">Monooxygenase</keyword>
<evidence type="ECO:0000256" key="4">
    <source>
        <dbReference type="ARBA" id="ARBA00022723"/>
    </source>
</evidence>
<organism evidence="11 12">
    <name type="scientific">Aspergillus heteromorphus CBS 117.55</name>
    <dbReference type="NCBI Taxonomy" id="1448321"/>
    <lineage>
        <taxon>Eukaryota</taxon>
        <taxon>Fungi</taxon>
        <taxon>Dikarya</taxon>
        <taxon>Ascomycota</taxon>
        <taxon>Pezizomycotina</taxon>
        <taxon>Eurotiomycetes</taxon>
        <taxon>Eurotiomycetidae</taxon>
        <taxon>Eurotiales</taxon>
        <taxon>Aspergillaceae</taxon>
        <taxon>Aspergillus</taxon>
        <taxon>Aspergillus subgen. Circumdati</taxon>
    </lineage>
</organism>
<keyword evidence="10" id="KW-0812">Transmembrane</keyword>
<evidence type="ECO:0000256" key="7">
    <source>
        <dbReference type="ARBA" id="ARBA00023033"/>
    </source>
</evidence>
<feature type="transmembrane region" description="Helical" evidence="10">
    <location>
        <begin position="15"/>
        <end position="36"/>
    </location>
</feature>
<dbReference type="SUPFAM" id="SSF48264">
    <property type="entry name" value="Cytochrome P450"/>
    <property type="match status" value="1"/>
</dbReference>
<keyword evidence="10" id="KW-0472">Membrane</keyword>
<dbReference type="AlphaFoldDB" id="A0A317WPV9"/>
<dbReference type="PROSITE" id="PS00086">
    <property type="entry name" value="CYTOCHROME_P450"/>
    <property type="match status" value="1"/>
</dbReference>
<dbReference type="Gene3D" id="1.10.630.10">
    <property type="entry name" value="Cytochrome P450"/>
    <property type="match status" value="1"/>
</dbReference>
<keyword evidence="3 8" id="KW-0349">Heme</keyword>
<dbReference type="GO" id="GO:0004497">
    <property type="term" value="F:monooxygenase activity"/>
    <property type="evidence" value="ECO:0007669"/>
    <property type="project" value="UniProtKB-KW"/>
</dbReference>
<keyword evidence="4 8" id="KW-0479">Metal-binding</keyword>
<keyword evidence="5 9" id="KW-0560">Oxidoreductase</keyword>
<dbReference type="InterPro" id="IPR036396">
    <property type="entry name" value="Cyt_P450_sf"/>
</dbReference>
<comment type="caution">
    <text evidence="11">The sequence shown here is derived from an EMBL/GenBank/DDBJ whole genome shotgun (WGS) entry which is preliminary data.</text>
</comment>
<keyword evidence="10" id="KW-1133">Transmembrane helix</keyword>
<dbReference type="PRINTS" id="PR00463">
    <property type="entry name" value="EP450I"/>
</dbReference>
<keyword evidence="6 8" id="KW-0408">Iron</keyword>
<comment type="similarity">
    <text evidence="2 9">Belongs to the cytochrome P450 family.</text>
</comment>
<dbReference type="GO" id="GO:0045122">
    <property type="term" value="P:aflatoxin biosynthetic process"/>
    <property type="evidence" value="ECO:0007669"/>
    <property type="project" value="UniProtKB-ARBA"/>
</dbReference>
<dbReference type="RefSeq" id="XP_025402070.1">
    <property type="nucleotide sequence ID" value="XM_025547874.1"/>
</dbReference>
<dbReference type="OrthoDB" id="1470350at2759"/>
<comment type="cofactor">
    <cofactor evidence="1 8">
        <name>heme</name>
        <dbReference type="ChEBI" id="CHEBI:30413"/>
    </cofactor>
</comment>
<evidence type="ECO:0000256" key="6">
    <source>
        <dbReference type="ARBA" id="ARBA00023004"/>
    </source>
</evidence>
<name>A0A317WPV9_9EURO</name>